<dbReference type="GO" id="GO:0005975">
    <property type="term" value="P:carbohydrate metabolic process"/>
    <property type="evidence" value="ECO:0007669"/>
    <property type="project" value="InterPro"/>
</dbReference>
<dbReference type="GO" id="GO:0004342">
    <property type="term" value="F:glucosamine-6-phosphate deaminase activity"/>
    <property type="evidence" value="ECO:0007669"/>
    <property type="project" value="UniProtKB-UniRule"/>
</dbReference>
<dbReference type="Pfam" id="PF01182">
    <property type="entry name" value="Glucosamine_iso"/>
    <property type="match status" value="1"/>
</dbReference>
<dbReference type="PANTHER" id="PTHR42892:SF1">
    <property type="entry name" value="GLUCOSAMINE-6-PHOSPHATE ISOMERASE"/>
    <property type="match status" value="1"/>
</dbReference>
<dbReference type="RefSeq" id="WP_010047098.1">
    <property type="nucleotide sequence ID" value="NZ_CP025958.1"/>
</dbReference>
<protein>
    <recommendedName>
        <fullName evidence="1">Glucosamine-6-phosphate deaminase</fullName>
        <ecNumber evidence="1">3.5.99.6</ecNumber>
    </recommendedName>
</protein>
<dbReference type="InterPro" id="IPR052960">
    <property type="entry name" value="GlcN6P_deaminase-like"/>
</dbReference>
<dbReference type="OrthoDB" id="9791139at2"/>
<reference evidence="3 4" key="1">
    <citation type="submission" date="2018-01" db="EMBL/GenBank/DDBJ databases">
        <title>G. obscuriglobus.</title>
        <authorList>
            <person name="Franke J."/>
            <person name="Blomberg W."/>
            <person name="Selmecki A."/>
        </authorList>
    </citation>
    <scope>NUCLEOTIDE SEQUENCE [LARGE SCALE GENOMIC DNA]</scope>
    <source>
        <strain evidence="3 4">DSM 5831</strain>
    </source>
</reference>
<dbReference type="AlphaFoldDB" id="A0A2Z3HAI5"/>
<dbReference type="CDD" id="cd01399">
    <property type="entry name" value="GlcN6P_deaminase"/>
    <property type="match status" value="1"/>
</dbReference>
<dbReference type="KEGG" id="gog:C1280_36295"/>
<dbReference type="InterPro" id="IPR024078">
    <property type="entry name" value="LmbE-like_dom_sf"/>
</dbReference>
<dbReference type="NCBIfam" id="NF002557">
    <property type="entry name" value="PRK02122.1"/>
    <property type="match status" value="1"/>
</dbReference>
<accession>A0A2Z3HAI5</accession>
<organism evidence="3 4">
    <name type="scientific">Gemmata obscuriglobus</name>
    <dbReference type="NCBI Taxonomy" id="114"/>
    <lineage>
        <taxon>Bacteria</taxon>
        <taxon>Pseudomonadati</taxon>
        <taxon>Planctomycetota</taxon>
        <taxon>Planctomycetia</taxon>
        <taxon>Gemmatales</taxon>
        <taxon>Gemmataceae</taxon>
        <taxon>Gemmata</taxon>
    </lineage>
</organism>
<dbReference type="Gene3D" id="3.40.50.1360">
    <property type="match status" value="1"/>
</dbReference>
<dbReference type="InterPro" id="IPR006148">
    <property type="entry name" value="Glc/Gal-6P_isomerase"/>
</dbReference>
<dbReference type="SUPFAM" id="SSF100950">
    <property type="entry name" value="NagB/RpiA/CoA transferase-like"/>
    <property type="match status" value="1"/>
</dbReference>
<dbReference type="EMBL" id="CP025958">
    <property type="protein sequence ID" value="AWM41921.1"/>
    <property type="molecule type" value="Genomic_DNA"/>
</dbReference>
<evidence type="ECO:0000259" key="2">
    <source>
        <dbReference type="Pfam" id="PF01182"/>
    </source>
</evidence>
<dbReference type="PANTHER" id="PTHR42892">
    <property type="entry name" value="GLUCOSAMINE-6-PHOSPHATE DEAMINASE-LIKE PROTEIN BT_0258-RELATED"/>
    <property type="match status" value="1"/>
</dbReference>
<dbReference type="Pfam" id="PF02585">
    <property type="entry name" value="PIG-L"/>
    <property type="match status" value="1"/>
</dbReference>
<dbReference type="Proteomes" id="UP000245802">
    <property type="component" value="Chromosome"/>
</dbReference>
<evidence type="ECO:0000313" key="4">
    <source>
        <dbReference type="Proteomes" id="UP000245802"/>
    </source>
</evidence>
<dbReference type="NCBIfam" id="TIGR00502">
    <property type="entry name" value="nagB"/>
    <property type="match status" value="1"/>
</dbReference>
<feature type="domain" description="Glucosamine/galactosamine-6-phosphate isomerase" evidence="2">
    <location>
        <begin position="19"/>
        <end position="243"/>
    </location>
</feature>
<proteinExistence type="predicted"/>
<dbReference type="InterPro" id="IPR037171">
    <property type="entry name" value="NagB/RpiA_transferase-like"/>
</dbReference>
<evidence type="ECO:0000313" key="3">
    <source>
        <dbReference type="EMBL" id="AWM41921.1"/>
    </source>
</evidence>
<dbReference type="InterPro" id="IPR003737">
    <property type="entry name" value="GlcNAc_PI_deacetylase-related"/>
</dbReference>
<dbReference type="SUPFAM" id="SSF102588">
    <property type="entry name" value="LmbE-like"/>
    <property type="match status" value="1"/>
</dbReference>
<dbReference type="Gene3D" id="3.40.50.10320">
    <property type="entry name" value="LmbE-like"/>
    <property type="match status" value="1"/>
</dbReference>
<dbReference type="EC" id="3.5.99.6" evidence="1"/>
<keyword evidence="4" id="KW-1185">Reference proteome</keyword>
<evidence type="ECO:0000256" key="1">
    <source>
        <dbReference type="NCBIfam" id="TIGR00502"/>
    </source>
</evidence>
<dbReference type="GO" id="GO:0006046">
    <property type="term" value="P:N-acetylglucosamine catabolic process"/>
    <property type="evidence" value="ECO:0007669"/>
    <property type="project" value="UniProtKB-UniRule"/>
</dbReference>
<name>A0A2Z3HAI5_9BACT</name>
<dbReference type="InterPro" id="IPR004547">
    <property type="entry name" value="Glucosamine6P_isomerase"/>
</dbReference>
<gene>
    <name evidence="3" type="primary">nagB</name>
    <name evidence="3" type="ORF">C1280_36295</name>
</gene>
<sequence length="628" mass="70575">MSLPHPLPHTRTRTVKFPTAAAAARHVAKEIDKLIRARNAAGKHTVLGLATGSTPVSLYRELIRLHKEEGLDFSRVVTFNLDEYYPMAKESQHSYFRWMHETLFSHINVKWENIHIPDGALKPDEVDAACEEYDEKIRSFGGIDIQVLGIGRTGHIAFNEPGSPQNSRTRLVTLDSITRRDAADGFSGEKNVPHHALTMGVASILEARRIFLMAFGEHKASIVYKAVEQAPTEAISASFLQDHRDATFVLDEAAAAELTAIKRPWEVGPCRWSPELVRKAVVALALTVKKGLQKLNDDDFRDHHLYELLREKGPAEQIGEAVFHDRMETIKPYPAGRVTGDGDRKTAIVFSPHPDDDVISMGGTIIRLVEQGHKVHIAYMTSGNVAVFDHDARRFVDFVDEFLQSFGTSAEQSSAGTLKERVYQFLDAKKAGERDSPEVLKVKSVIRTTEARAGALVCGIPPEQLEFMDLRFYHTGTRTKNPIHPQDIEDIVALLKRLSPDQVYVAGELSDPHGTHRVCAEAVFAAVRRVRAEGVTPDVWLYKGAWEEWEPHEIEMAVPLSPDVVERKKQAIFRHQSQKDKAMFPGGTDRREFWQRAEQRNIATARTYDALGLPEYYALEAFVKWNDG</sequence>